<gene>
    <name evidence="2" type="ORF">PXEA_LOCUS33674</name>
</gene>
<feature type="compositionally biased region" description="Polar residues" evidence="1">
    <location>
        <begin position="150"/>
        <end position="163"/>
    </location>
</feature>
<proteinExistence type="predicted"/>
<accession>A0A448XMH8</accession>
<feature type="region of interest" description="Disordered" evidence="1">
    <location>
        <begin position="147"/>
        <end position="175"/>
    </location>
</feature>
<dbReference type="AlphaFoldDB" id="A0A448XMH8"/>
<keyword evidence="3" id="KW-1185">Reference proteome</keyword>
<dbReference type="EMBL" id="CAAALY010264123">
    <property type="protein sequence ID" value="VEL40234.1"/>
    <property type="molecule type" value="Genomic_DNA"/>
</dbReference>
<name>A0A448XMH8_9PLAT</name>
<protein>
    <submittedName>
        <fullName evidence="2">Uncharacterized protein</fullName>
    </submittedName>
</protein>
<organism evidence="2 3">
    <name type="scientific">Protopolystoma xenopodis</name>
    <dbReference type="NCBI Taxonomy" id="117903"/>
    <lineage>
        <taxon>Eukaryota</taxon>
        <taxon>Metazoa</taxon>
        <taxon>Spiralia</taxon>
        <taxon>Lophotrochozoa</taxon>
        <taxon>Platyhelminthes</taxon>
        <taxon>Monogenea</taxon>
        <taxon>Polyopisthocotylea</taxon>
        <taxon>Polystomatidea</taxon>
        <taxon>Polystomatidae</taxon>
        <taxon>Protopolystoma</taxon>
    </lineage>
</organism>
<evidence type="ECO:0000313" key="2">
    <source>
        <dbReference type="EMBL" id="VEL40234.1"/>
    </source>
</evidence>
<sequence>MGCSMPHWRLTGLSSRHLISESPLLRSATSPVSATIGPSDFPPPLGIRSPSLPIAPTSVITDHNFFSDNITSNTVVTTSAAVITTTTSLVTNVLLSLQPTITHLPSRASIPTAFASSLDPSIAASSNASNSGKVMEASRDCIHVDASVPSGRQTQPESNSQKPISEGGQGLCMKGELPEMNGAFVQHRSDDTLLVSPPNSLAVSQYLSF</sequence>
<evidence type="ECO:0000256" key="1">
    <source>
        <dbReference type="SAM" id="MobiDB-lite"/>
    </source>
</evidence>
<evidence type="ECO:0000313" key="3">
    <source>
        <dbReference type="Proteomes" id="UP000784294"/>
    </source>
</evidence>
<dbReference type="Proteomes" id="UP000784294">
    <property type="component" value="Unassembled WGS sequence"/>
</dbReference>
<reference evidence="2" key="1">
    <citation type="submission" date="2018-11" db="EMBL/GenBank/DDBJ databases">
        <authorList>
            <consortium name="Pathogen Informatics"/>
        </authorList>
    </citation>
    <scope>NUCLEOTIDE SEQUENCE</scope>
</reference>
<comment type="caution">
    <text evidence="2">The sequence shown here is derived from an EMBL/GenBank/DDBJ whole genome shotgun (WGS) entry which is preliminary data.</text>
</comment>